<evidence type="ECO:0000256" key="1">
    <source>
        <dbReference type="SAM" id="MobiDB-lite"/>
    </source>
</evidence>
<dbReference type="SUPFAM" id="SSF56672">
    <property type="entry name" value="DNA/RNA polymerases"/>
    <property type="match status" value="1"/>
</dbReference>
<dbReference type="PROSITE" id="PS50878">
    <property type="entry name" value="RT_POL"/>
    <property type="match status" value="1"/>
</dbReference>
<proteinExistence type="predicted"/>
<dbReference type="Proteomes" id="UP001235939">
    <property type="component" value="Chromosome 20"/>
</dbReference>
<dbReference type="InterPro" id="IPR002156">
    <property type="entry name" value="RNaseH_domain"/>
</dbReference>
<evidence type="ECO:0000259" key="2">
    <source>
        <dbReference type="PROSITE" id="PS50878"/>
    </source>
</evidence>
<name>A0ABY6LMW6_9ARAC</name>
<dbReference type="Pfam" id="PF16087">
    <property type="entry name" value="DUF4817"/>
    <property type="match status" value="1"/>
</dbReference>
<dbReference type="Gene3D" id="3.30.420.10">
    <property type="entry name" value="Ribonuclease H-like superfamily/Ribonuclease H"/>
    <property type="match status" value="2"/>
</dbReference>
<dbReference type="InterPro" id="IPR001878">
    <property type="entry name" value="Znf_CCHC"/>
</dbReference>
<dbReference type="EMBL" id="CP092882">
    <property type="protein sequence ID" value="UYV81676.1"/>
    <property type="molecule type" value="Genomic_DNA"/>
</dbReference>
<feature type="domain" description="Reverse transcriptase" evidence="2">
    <location>
        <begin position="630"/>
        <end position="893"/>
    </location>
</feature>
<protein>
    <recommendedName>
        <fullName evidence="6">Retrovirus-related Pol polyprotein from type-1 retrotransposable element R1</fullName>
    </recommendedName>
</protein>
<accession>A0ABY6LMW6</accession>
<dbReference type="SUPFAM" id="SSF56219">
    <property type="entry name" value="DNase I-like"/>
    <property type="match status" value="1"/>
</dbReference>
<dbReference type="PANTHER" id="PTHR47326:SF1">
    <property type="entry name" value="HTH PSQ-TYPE DOMAIN-CONTAINING PROTEIN"/>
    <property type="match status" value="1"/>
</dbReference>
<dbReference type="SMART" id="SM00343">
    <property type="entry name" value="ZnF_C2HC"/>
    <property type="match status" value="2"/>
</dbReference>
<evidence type="ECO:0000313" key="4">
    <source>
        <dbReference type="EMBL" id="UYV81676.1"/>
    </source>
</evidence>
<keyword evidence="5" id="KW-1185">Reference proteome</keyword>
<dbReference type="InterPro" id="IPR032135">
    <property type="entry name" value="DUF4817"/>
</dbReference>
<dbReference type="InterPro" id="IPR043502">
    <property type="entry name" value="DNA/RNA_pol_sf"/>
</dbReference>
<dbReference type="SUPFAM" id="SSF53098">
    <property type="entry name" value="Ribonuclease H-like"/>
    <property type="match status" value="1"/>
</dbReference>
<sequence>MELNQYDGGDGGSQQANKRPRSEDEDLLPSSHHQFKFNSTANLFNFECQTFEAIIADTSLDSPEKIQMATKVLILTLVQEAELLLKDAFKGASLGRPNPTANVPIPSTSFASVVAEKDKPVKPAPPKPKAKSTFVNLAPSFESHVVVSCPECPVILPRYCLFRVDGEVRDDEICESFRSNHSVQSLLEKREIRVVHRSNNAAHSTSTVFIEVDNQVAEILGQHGRIPVAGLVHRYERSHTLKQCFRCCGFGHRASACPAAHPICYRCGSAEHEGIRCSVEPSQSRCCRCRKKIWSSHNHFATLSTCAYIPSGIVARSNLHPIPLTSPDTTITSIAICLEQSIIVVHSAYWHGLRAADDSIPLLEDTIRRTSLPVILGMDTNAHSPTWGIGARLDFRGANLEEFASFNDFHFLGPPVDSTCPEDIDRVVLLLTSILQSACDSSMGRPSNTTRPSKPWWTPELSRIRRLVISLRRYSQKVRCSIRNFFRGLYRACHNRLKAAIRKAKSKSWFNLCKEVSSAYWSDIHRFIARGRGSPRGPPLLKHDNGSLYNPHETCQTLLNHFFLPDTRPHPQRNAISAHSDEPEFKPWEVLRAIHRCGKRKALGPDGLGSKCLDLGGPSLQFLLAELFTKCLRIGHFPRQWKEGRLILLPKSSNSATSQLEKYRPITLLNTMAKVFERCILARLQRFADRHGWFFEDQYKTVLGTVNGRSAEDALASITQLIEERQAHWRKTLVISSDISKAFDTVWRPAIIQNLERLNCSESITCLVKSFLEDRTVSYSAWTATECTSSQLGTPQGSALSPFLWNIVARTIFTLPSIIDSRLIAYADDFTLMTQVRSRLPVSATNTFLERLTSWCTINGLNINPINTQACLFQWRNVHPNSETGLRVLGQPLNIKKTVTILGVEFYQTRGFLDGASAWGGRALSSEGIRQLRSLHCNFAKRVLRGGPYTPTVSAISITGSPPFDIIVRSRTAFLKEINEGNFESRPGPASLPYPPDRRQLSFSLNIEEITTPIIFTDGSKNEAGVGAAIVPSSEDQQPVLLRLHPDCIAFQAELLAIRWAVRLVKEGYSRNAITIASDCRSALSAICTSGPVRSTLVAKIILALNTNQNVNLCWVPGHCGIDGKERADRAAKNAAVLILEPSFSILPRSLARNHSRAAALDAWTEVYCQDHYNRHLRRIAHTPDRLLQFLPKVCPGEVTTTLLTGHGHVRADLVLWRLGEDPSCPHCMEEQQTVDHLLFRCPAFKQHRMKTALLLGKTSFDPVSLAGLPGSLQAWNFLTSWFGSAIGSIVKSHSRYETSDAKHVRTVGFRSHISIMFILIHLKNSTIPDHLFYSGMPSLQDKVLLVKFYYCNSESSTEALRAFRNFKGIRRGKGPMSCYSLRRMIKNFEKTGSLEAKPRSGRPSTRKSVAVTVSQNVEAIETLSTYGEVSARQVSRQTGISYGTVWRALRIFLKKYPYKIQRFHELKVGDFEKRQEFTAWVFRQIDIDENWLSNVLWTDEAHFSLNGEVNTQNSRIWATENPRIFTEMPLHQPRVTDRQALSEITFMQDGGPPHISRGAKQLLKDTFGEDRVISRHFIHQWPSRSPDLTPCDFWLWGYIKSRVYRCRPTTLAMLKASIRRHVSSISTDMLFNAVQSVIYRLQAVFENEGRHIEQGL</sequence>
<dbReference type="CDD" id="cd09276">
    <property type="entry name" value="Rnase_HI_RT_non_LTR"/>
    <property type="match status" value="1"/>
</dbReference>
<dbReference type="InterPro" id="IPR000477">
    <property type="entry name" value="RT_dom"/>
</dbReference>
<dbReference type="InterPro" id="IPR036691">
    <property type="entry name" value="Endo/exonu/phosph_ase_sf"/>
</dbReference>
<dbReference type="Pfam" id="PF00075">
    <property type="entry name" value="RNase_H"/>
    <property type="match status" value="1"/>
</dbReference>
<evidence type="ECO:0008006" key="6">
    <source>
        <dbReference type="Google" id="ProtNLM"/>
    </source>
</evidence>
<gene>
    <name evidence="4" type="ORF">LAZ67_20001949</name>
</gene>
<dbReference type="CDD" id="cd01650">
    <property type="entry name" value="RT_nLTR_like"/>
    <property type="match status" value="1"/>
</dbReference>
<dbReference type="Gene3D" id="3.60.10.10">
    <property type="entry name" value="Endonuclease/exonuclease/phosphatase"/>
    <property type="match status" value="1"/>
</dbReference>
<evidence type="ECO:0000259" key="3">
    <source>
        <dbReference type="PROSITE" id="PS50879"/>
    </source>
</evidence>
<organism evidence="4 5">
    <name type="scientific">Cordylochernes scorpioides</name>
    <dbReference type="NCBI Taxonomy" id="51811"/>
    <lineage>
        <taxon>Eukaryota</taxon>
        <taxon>Metazoa</taxon>
        <taxon>Ecdysozoa</taxon>
        <taxon>Arthropoda</taxon>
        <taxon>Chelicerata</taxon>
        <taxon>Arachnida</taxon>
        <taxon>Pseudoscorpiones</taxon>
        <taxon>Cheliferoidea</taxon>
        <taxon>Chernetidae</taxon>
        <taxon>Cordylochernes</taxon>
    </lineage>
</organism>
<reference evidence="4 5" key="1">
    <citation type="submission" date="2022-01" db="EMBL/GenBank/DDBJ databases">
        <title>A chromosomal length assembly of Cordylochernes scorpioides.</title>
        <authorList>
            <person name="Zeh D."/>
            <person name="Zeh J."/>
        </authorList>
    </citation>
    <scope>NUCLEOTIDE SEQUENCE [LARGE SCALE GENOMIC DNA]</scope>
    <source>
        <strain evidence="4">IN4F17</strain>
        <tissue evidence="4">Whole Body</tissue>
    </source>
</reference>
<dbReference type="PANTHER" id="PTHR47326">
    <property type="entry name" value="TRANSPOSABLE ELEMENT TC3 TRANSPOSASE-LIKE PROTEIN"/>
    <property type="match status" value="1"/>
</dbReference>
<feature type="region of interest" description="Disordered" evidence="1">
    <location>
        <begin position="1"/>
        <end position="29"/>
    </location>
</feature>
<dbReference type="InterPro" id="IPR012337">
    <property type="entry name" value="RNaseH-like_sf"/>
</dbReference>
<evidence type="ECO:0000313" key="5">
    <source>
        <dbReference type="Proteomes" id="UP001235939"/>
    </source>
</evidence>
<dbReference type="PROSITE" id="PS50879">
    <property type="entry name" value="RNASE_H_1"/>
    <property type="match status" value="1"/>
</dbReference>
<dbReference type="InterPro" id="IPR036397">
    <property type="entry name" value="RNaseH_sf"/>
</dbReference>
<feature type="domain" description="RNase H type-1" evidence="3">
    <location>
        <begin position="1009"/>
        <end position="1137"/>
    </location>
</feature>
<dbReference type="Pfam" id="PF00078">
    <property type="entry name" value="RVT_1"/>
    <property type="match status" value="1"/>
</dbReference>